<proteinExistence type="inferred from homology"/>
<evidence type="ECO:0000256" key="6">
    <source>
        <dbReference type="SAM" id="Phobius"/>
    </source>
</evidence>
<dbReference type="EMBL" id="JABCRI010000735">
    <property type="protein sequence ID" value="KAF8369473.1"/>
    <property type="molecule type" value="Genomic_DNA"/>
</dbReference>
<dbReference type="GO" id="GO:0016020">
    <property type="term" value="C:membrane"/>
    <property type="evidence" value="ECO:0007669"/>
    <property type="project" value="UniProtKB-SubCell"/>
</dbReference>
<dbReference type="InterPro" id="IPR000612">
    <property type="entry name" value="PMP3"/>
</dbReference>
<protein>
    <submittedName>
        <fullName evidence="7">Uncharacterized protein</fullName>
    </submittedName>
</protein>
<keyword evidence="3 6" id="KW-0812">Transmembrane</keyword>
<name>A0A834Y717_TETSI</name>
<comment type="caution">
    <text evidence="7">The sequence shown here is derived from an EMBL/GenBank/DDBJ whole genome shotgun (WGS) entry which is preliminary data.</text>
</comment>
<feature type="transmembrane region" description="Helical" evidence="6">
    <location>
        <begin position="41"/>
        <end position="58"/>
    </location>
</feature>
<evidence type="ECO:0000256" key="3">
    <source>
        <dbReference type="ARBA" id="ARBA00022692"/>
    </source>
</evidence>
<keyword evidence="5 6" id="KW-0472">Membrane</keyword>
<organism evidence="7 8">
    <name type="scientific">Tetracentron sinense</name>
    <name type="common">Spur-leaf</name>
    <dbReference type="NCBI Taxonomy" id="13715"/>
    <lineage>
        <taxon>Eukaryota</taxon>
        <taxon>Viridiplantae</taxon>
        <taxon>Streptophyta</taxon>
        <taxon>Embryophyta</taxon>
        <taxon>Tracheophyta</taxon>
        <taxon>Spermatophyta</taxon>
        <taxon>Magnoliopsida</taxon>
        <taxon>Trochodendrales</taxon>
        <taxon>Trochodendraceae</taxon>
        <taxon>Tetracentron</taxon>
    </lineage>
</organism>
<dbReference type="PANTHER" id="PTHR21659:SF106">
    <property type="entry name" value="LOW TEMPERATURE AND SALT RESPONSIVE PROTEIN FAMILY"/>
    <property type="match status" value="1"/>
</dbReference>
<comment type="subcellular location">
    <subcellularLocation>
        <location evidence="1">Membrane</location>
    </subcellularLocation>
</comment>
<reference evidence="7 8" key="1">
    <citation type="submission" date="2020-04" db="EMBL/GenBank/DDBJ databases">
        <title>Plant Genome Project.</title>
        <authorList>
            <person name="Zhang R.-G."/>
        </authorList>
    </citation>
    <scope>NUCLEOTIDE SEQUENCE [LARGE SCALE GENOMIC DNA]</scope>
    <source>
        <strain evidence="7">YNK0</strain>
        <tissue evidence="7">Leaf</tissue>
    </source>
</reference>
<dbReference type="OMA" id="NGCEIFC"/>
<evidence type="ECO:0000256" key="4">
    <source>
        <dbReference type="ARBA" id="ARBA00022989"/>
    </source>
</evidence>
<evidence type="ECO:0000256" key="5">
    <source>
        <dbReference type="ARBA" id="ARBA00023136"/>
    </source>
</evidence>
<dbReference type="OrthoDB" id="2802411at2759"/>
<dbReference type="PANTHER" id="PTHR21659">
    <property type="entry name" value="HYDROPHOBIC PROTEIN RCI2 LOW TEMPERATURE AND SALT RESPONSIVE PROTEIN LTI6 -RELATED"/>
    <property type="match status" value="1"/>
</dbReference>
<dbReference type="PROSITE" id="PS01309">
    <property type="entry name" value="UPF0057"/>
    <property type="match status" value="1"/>
</dbReference>
<evidence type="ECO:0000313" key="7">
    <source>
        <dbReference type="EMBL" id="KAF8369473.1"/>
    </source>
</evidence>
<dbReference type="Pfam" id="PF01679">
    <property type="entry name" value="Pmp3"/>
    <property type="match status" value="1"/>
</dbReference>
<evidence type="ECO:0000256" key="1">
    <source>
        <dbReference type="ARBA" id="ARBA00004370"/>
    </source>
</evidence>
<comment type="similarity">
    <text evidence="2">Belongs to the UPF0057 (PMP3) family.</text>
</comment>
<dbReference type="Proteomes" id="UP000655225">
    <property type="component" value="Unassembled WGS sequence"/>
</dbReference>
<gene>
    <name evidence="7" type="ORF">HHK36_032508</name>
</gene>
<evidence type="ECO:0000313" key="8">
    <source>
        <dbReference type="Proteomes" id="UP000655225"/>
    </source>
</evidence>
<evidence type="ECO:0000256" key="2">
    <source>
        <dbReference type="ARBA" id="ARBA00009530"/>
    </source>
</evidence>
<keyword evidence="8" id="KW-1185">Reference proteome</keyword>
<sequence>MASSTELCCEIILAILLPPLGVCFRHGCCSLEFFICLVLDNLGYIPGIIYAVYVILSVDRDRYRSDYTQPIIA</sequence>
<keyword evidence="4 6" id="KW-1133">Transmembrane helix</keyword>
<accession>A0A834Y717</accession>
<dbReference type="AlphaFoldDB" id="A0A834Y717"/>